<reference evidence="10 11" key="1">
    <citation type="submission" date="2020-08" db="EMBL/GenBank/DDBJ databases">
        <title>Sequencing the genomes of 1000 actinobacteria strains.</title>
        <authorList>
            <person name="Klenk H.-P."/>
        </authorList>
    </citation>
    <scope>NUCLEOTIDE SEQUENCE [LARGE SCALE GENOMIC DNA]</scope>
    <source>
        <strain evidence="10 11">DSM 28967</strain>
    </source>
</reference>
<keyword evidence="4" id="KW-0677">Repeat</keyword>
<accession>A0A7W9JGC1</accession>
<protein>
    <submittedName>
        <fullName evidence="10">ABC-type sugar transport system ATPase subunit</fullName>
    </submittedName>
</protein>
<dbReference type="InterPro" id="IPR027417">
    <property type="entry name" value="P-loop_NTPase"/>
</dbReference>
<sequence length="501" mass="53462">MTASVQVVGIRKTFGQTEVLNVADLRLRGGEVVALVGENGAGKSTLVRIITGMTSPTAGVVRINGTALTPGDPAHAQALGVATVSQEFPLVGQLSAAENLMLNRRTGTRRVIFDRQETERTATALLDRLHFTVPVHQRLSALSVAQQQLVEIAKALGREPSVLVLDEPTSALGPIESQRVLDLARELAAQGKIVIFIGHRLDEVQQVADRVVVLRNGRVVANLEPRQATQDAIVRAMVGVELTELVGELPAIAGQPEPMLQVSGLTAPGLGPIDLTARRGEILGVAGLMGSGRSRLIHTLMGSIPATGGSMRLGGTDYAPRHPADAVAAGVGLIPEDRKRQSLLPGASVRWNMSLAALPSLARWRFGLSPRSERRFTDELRRSVRVRCASLDQPVSTLSGGNQQRAIFGRWFATKPKLLLLDDPTRGVDVGAKAEIYRLIEQAAAQGAAVVVASSELEELMQLTHRIAVLARGRLVTTVDRASYSKHALMTAANQFPGAAR</sequence>
<evidence type="ECO:0000256" key="4">
    <source>
        <dbReference type="ARBA" id="ARBA00022737"/>
    </source>
</evidence>
<keyword evidence="8" id="KW-0472">Membrane</keyword>
<keyword evidence="5" id="KW-0547">Nucleotide-binding</keyword>
<dbReference type="PROSITE" id="PS50893">
    <property type="entry name" value="ABC_TRANSPORTER_2"/>
    <property type="match status" value="2"/>
</dbReference>
<dbReference type="Pfam" id="PF00005">
    <property type="entry name" value="ABC_tran"/>
    <property type="match status" value="2"/>
</dbReference>
<evidence type="ECO:0000256" key="5">
    <source>
        <dbReference type="ARBA" id="ARBA00022741"/>
    </source>
</evidence>
<evidence type="ECO:0000313" key="10">
    <source>
        <dbReference type="EMBL" id="MBB5841654.1"/>
    </source>
</evidence>
<dbReference type="InterPro" id="IPR017871">
    <property type="entry name" value="ABC_transporter-like_CS"/>
</dbReference>
<keyword evidence="2" id="KW-1003">Cell membrane</keyword>
<dbReference type="Gene3D" id="3.40.50.300">
    <property type="entry name" value="P-loop containing nucleotide triphosphate hydrolases"/>
    <property type="match status" value="2"/>
</dbReference>
<evidence type="ECO:0000256" key="8">
    <source>
        <dbReference type="ARBA" id="ARBA00023136"/>
    </source>
</evidence>
<dbReference type="PANTHER" id="PTHR43790:SF3">
    <property type="entry name" value="D-ALLOSE IMPORT ATP-BINDING PROTEIN ALSA-RELATED"/>
    <property type="match status" value="1"/>
</dbReference>
<keyword evidence="1" id="KW-0813">Transport</keyword>
<dbReference type="PANTHER" id="PTHR43790">
    <property type="entry name" value="CARBOHYDRATE TRANSPORT ATP-BINDING PROTEIN MG119-RELATED"/>
    <property type="match status" value="1"/>
</dbReference>
<feature type="domain" description="ABC transporter" evidence="9">
    <location>
        <begin position="240"/>
        <end position="497"/>
    </location>
</feature>
<name>A0A7W9JGC1_9ACTN</name>
<keyword evidence="11" id="KW-1185">Reference proteome</keyword>
<evidence type="ECO:0000256" key="2">
    <source>
        <dbReference type="ARBA" id="ARBA00022475"/>
    </source>
</evidence>
<dbReference type="InterPro" id="IPR003593">
    <property type="entry name" value="AAA+_ATPase"/>
</dbReference>
<proteinExistence type="predicted"/>
<dbReference type="CDD" id="cd03215">
    <property type="entry name" value="ABC_Carb_Monos_II"/>
    <property type="match status" value="1"/>
</dbReference>
<dbReference type="GO" id="GO:0016887">
    <property type="term" value="F:ATP hydrolysis activity"/>
    <property type="evidence" value="ECO:0007669"/>
    <property type="project" value="InterPro"/>
</dbReference>
<dbReference type="GO" id="GO:0005524">
    <property type="term" value="F:ATP binding"/>
    <property type="evidence" value="ECO:0007669"/>
    <property type="project" value="UniProtKB-KW"/>
</dbReference>
<dbReference type="AlphaFoldDB" id="A0A7W9JGC1"/>
<keyword evidence="7" id="KW-1278">Translocase</keyword>
<dbReference type="PROSITE" id="PS00211">
    <property type="entry name" value="ABC_TRANSPORTER_1"/>
    <property type="match status" value="1"/>
</dbReference>
<dbReference type="InterPro" id="IPR050107">
    <property type="entry name" value="ABC_carbohydrate_import_ATPase"/>
</dbReference>
<dbReference type="Proteomes" id="UP000549971">
    <property type="component" value="Unassembled WGS sequence"/>
</dbReference>
<dbReference type="SMART" id="SM00382">
    <property type="entry name" value="AAA"/>
    <property type="match status" value="2"/>
</dbReference>
<evidence type="ECO:0000259" key="9">
    <source>
        <dbReference type="PROSITE" id="PS50893"/>
    </source>
</evidence>
<dbReference type="EMBL" id="JACHMY010000001">
    <property type="protein sequence ID" value="MBB5841654.1"/>
    <property type="molecule type" value="Genomic_DNA"/>
</dbReference>
<dbReference type="InterPro" id="IPR003439">
    <property type="entry name" value="ABC_transporter-like_ATP-bd"/>
</dbReference>
<dbReference type="SUPFAM" id="SSF52540">
    <property type="entry name" value="P-loop containing nucleoside triphosphate hydrolases"/>
    <property type="match status" value="2"/>
</dbReference>
<evidence type="ECO:0000256" key="1">
    <source>
        <dbReference type="ARBA" id="ARBA00022448"/>
    </source>
</evidence>
<feature type="domain" description="ABC transporter" evidence="9">
    <location>
        <begin position="5"/>
        <end position="241"/>
    </location>
</feature>
<gene>
    <name evidence="10" type="ORF">HDA39_008388</name>
</gene>
<evidence type="ECO:0000256" key="3">
    <source>
        <dbReference type="ARBA" id="ARBA00022597"/>
    </source>
</evidence>
<organism evidence="10 11">
    <name type="scientific">Kribbella italica</name>
    <dbReference type="NCBI Taxonomy" id="1540520"/>
    <lineage>
        <taxon>Bacteria</taxon>
        <taxon>Bacillati</taxon>
        <taxon>Actinomycetota</taxon>
        <taxon>Actinomycetes</taxon>
        <taxon>Propionibacteriales</taxon>
        <taxon>Kribbellaceae</taxon>
        <taxon>Kribbella</taxon>
    </lineage>
</organism>
<keyword evidence="3 10" id="KW-0762">Sugar transport</keyword>
<dbReference type="CDD" id="cd03216">
    <property type="entry name" value="ABC_Carb_Monos_I"/>
    <property type="match status" value="1"/>
</dbReference>
<evidence type="ECO:0000313" key="11">
    <source>
        <dbReference type="Proteomes" id="UP000549971"/>
    </source>
</evidence>
<dbReference type="RefSeq" id="WP_184805274.1">
    <property type="nucleotide sequence ID" value="NZ_JACHMY010000001.1"/>
</dbReference>
<evidence type="ECO:0000256" key="6">
    <source>
        <dbReference type="ARBA" id="ARBA00022840"/>
    </source>
</evidence>
<evidence type="ECO:0000256" key="7">
    <source>
        <dbReference type="ARBA" id="ARBA00022967"/>
    </source>
</evidence>
<comment type="caution">
    <text evidence="10">The sequence shown here is derived from an EMBL/GenBank/DDBJ whole genome shotgun (WGS) entry which is preliminary data.</text>
</comment>
<keyword evidence="6" id="KW-0067">ATP-binding</keyword>